<evidence type="ECO:0000313" key="6">
    <source>
        <dbReference type="EMBL" id="APC50156.1"/>
    </source>
</evidence>
<dbReference type="AlphaFoldDB" id="A0AAC9NN17"/>
<dbReference type="PANTHER" id="PTHR22550:SF5">
    <property type="entry name" value="LEUCINE ZIPPER PROTEIN 4"/>
    <property type="match status" value="1"/>
</dbReference>
<name>A0AAC9NN17_VIRHA</name>
<dbReference type="EMBL" id="CP017962">
    <property type="protein sequence ID" value="APC50156.1"/>
    <property type="molecule type" value="Genomic_DNA"/>
</dbReference>
<keyword evidence="3 4" id="KW-0472">Membrane</keyword>
<dbReference type="PIRSF" id="PIRSF005690">
    <property type="entry name" value="GerBA"/>
    <property type="match status" value="1"/>
</dbReference>
<dbReference type="InterPro" id="IPR004995">
    <property type="entry name" value="Spore_Ger"/>
</dbReference>
<evidence type="ECO:0000313" key="7">
    <source>
        <dbReference type="Proteomes" id="UP000182945"/>
    </source>
</evidence>
<evidence type="ECO:0000256" key="3">
    <source>
        <dbReference type="ARBA" id="ARBA00023136"/>
    </source>
</evidence>
<dbReference type="Pfam" id="PF03323">
    <property type="entry name" value="GerA"/>
    <property type="match status" value="1"/>
</dbReference>
<protein>
    <submittedName>
        <fullName evidence="6">Spore germination protein</fullName>
    </submittedName>
</protein>
<keyword evidence="5" id="KW-1133">Transmembrane helix</keyword>
<accession>A0AAC9NN17</accession>
<sequence>MVRRSFFRRNKKNPSSNQKENFTIKIGNDLEKNLSNVKNMLDDAEDLIIRHFTSGSHKLAIVCLEGLVDKEFVQTHVIRNLQETNDDLSDPAQTLDVFFQKMISLTSIKYAQSLDDISYGLLSGNTVLYLNGIDQVLILGTSGGKTREIQEPVSESLIRGPRDGFVEDIQTNISLLRRYIRDPNLRFKSHEIGRRSKQKLVVAFMDGITDQDLVKEVNRRLETIDIDFAPESGFVEQWIEDSFLSPFPQFMNTERPDKVSAALMQGKIAILLNGTPFVLTAPTTLGDTLQSPEDYYERWSVSSLIRILRYLGVFISMFLPAFYIALVSYHQGMIPTKLAFSIAATREGVPFPSFVEAVLMGITMELLREAGARLPQSIGQTIGIVGGLVIGDAAVRAGIVSPIMVIVVALTAISSFTYPAYSIAIAFRMLRFAFMIAAALLGLYGIILLYIAIMIHIANLKSIGVPYSAPFSPTFIDDWKDLVIRAPITLLKNRPVTTQTRDKVRIKKENS</sequence>
<evidence type="ECO:0000256" key="5">
    <source>
        <dbReference type="SAM" id="Phobius"/>
    </source>
</evidence>
<feature type="transmembrane region" description="Helical" evidence="5">
    <location>
        <begin position="433"/>
        <end position="458"/>
    </location>
</feature>
<dbReference type="Proteomes" id="UP000182945">
    <property type="component" value="Chromosome"/>
</dbReference>
<comment type="similarity">
    <text evidence="2 4">Belongs to the GerABKA family.</text>
</comment>
<dbReference type="KEGG" id="vhl:BME96_02645"/>
<dbReference type="GO" id="GO:0009847">
    <property type="term" value="P:spore germination"/>
    <property type="evidence" value="ECO:0007669"/>
    <property type="project" value="UniProtKB-UniRule"/>
</dbReference>
<feature type="transmembrane region" description="Helical" evidence="5">
    <location>
        <begin position="403"/>
        <end position="421"/>
    </location>
</feature>
<dbReference type="InterPro" id="IPR050768">
    <property type="entry name" value="UPF0353/GerABKA_families"/>
</dbReference>
<reference evidence="6 7" key="1">
    <citation type="submission" date="2016-11" db="EMBL/GenBank/DDBJ databases">
        <title>Complete genome sequencing of Virgibacillus halodenitrificans PDB-F2.</title>
        <authorList>
            <person name="Sun Z."/>
            <person name="Zhou Y."/>
            <person name="Li H."/>
        </authorList>
    </citation>
    <scope>NUCLEOTIDE SEQUENCE [LARGE SCALE GENOMIC DNA]</scope>
    <source>
        <strain evidence="6 7">PDB-F2</strain>
    </source>
</reference>
<evidence type="ECO:0000256" key="1">
    <source>
        <dbReference type="ARBA" id="ARBA00004141"/>
    </source>
</evidence>
<dbReference type="GO" id="GO:0005886">
    <property type="term" value="C:plasma membrane"/>
    <property type="evidence" value="ECO:0007669"/>
    <property type="project" value="UniProtKB-SubCell"/>
</dbReference>
<evidence type="ECO:0000256" key="4">
    <source>
        <dbReference type="PIRNR" id="PIRNR005690"/>
    </source>
</evidence>
<feature type="transmembrane region" description="Helical" evidence="5">
    <location>
        <begin position="307"/>
        <end position="329"/>
    </location>
</feature>
<comment type="subcellular location">
    <subcellularLocation>
        <location evidence="4">Cell membrane</location>
    </subcellularLocation>
    <subcellularLocation>
        <location evidence="1">Membrane</location>
        <topology evidence="1">Multi-pass membrane protein</topology>
    </subcellularLocation>
</comment>
<dbReference type="PANTHER" id="PTHR22550">
    <property type="entry name" value="SPORE GERMINATION PROTEIN"/>
    <property type="match status" value="1"/>
</dbReference>
<organism evidence="6 7">
    <name type="scientific">Virgibacillus halodenitrificans</name>
    <name type="common">Bacillus halodenitrificans</name>
    <dbReference type="NCBI Taxonomy" id="1482"/>
    <lineage>
        <taxon>Bacteria</taxon>
        <taxon>Bacillati</taxon>
        <taxon>Bacillota</taxon>
        <taxon>Bacilli</taxon>
        <taxon>Bacillales</taxon>
        <taxon>Bacillaceae</taxon>
        <taxon>Virgibacillus</taxon>
    </lineage>
</organism>
<gene>
    <name evidence="6" type="ORF">BME96_02645</name>
</gene>
<evidence type="ECO:0000256" key="2">
    <source>
        <dbReference type="ARBA" id="ARBA00005278"/>
    </source>
</evidence>
<keyword evidence="5" id="KW-0812">Transmembrane</keyword>
<proteinExistence type="inferred from homology"/>